<keyword evidence="1" id="KW-0472">Membrane</keyword>
<sequence length="211" mass="22339">MLSWNMGKRRTGSLGLLVLALGLLAAGSFVQFDDTSGFGSSQWKLPLGVLAAVGAIAAVVVAWPEPKARLWLGIALGVVAGLVIWQDAVNDGFRFVWNQSEGELREFELALVMLVVVLLTTAGAALGGGRWLLRLAAYVVGTAVLSVVVTLVAAATYEARQCAGREEDCLAPLGGLLWGAGTVAVCLVAVVVIESILWAKRVRKRREPDSR</sequence>
<name>A0ABN2E9J1_9ACTN</name>
<feature type="transmembrane region" description="Helical" evidence="1">
    <location>
        <begin position="70"/>
        <end position="89"/>
    </location>
</feature>
<reference evidence="2 3" key="1">
    <citation type="journal article" date="2019" name="Int. J. Syst. Evol. Microbiol.">
        <title>The Global Catalogue of Microorganisms (GCM) 10K type strain sequencing project: providing services to taxonomists for standard genome sequencing and annotation.</title>
        <authorList>
            <consortium name="The Broad Institute Genomics Platform"/>
            <consortium name="The Broad Institute Genome Sequencing Center for Infectious Disease"/>
            <person name="Wu L."/>
            <person name="Ma J."/>
        </authorList>
    </citation>
    <scope>NUCLEOTIDE SEQUENCE [LARGE SCALE GENOMIC DNA]</scope>
    <source>
        <strain evidence="2 3">JCM 14304</strain>
    </source>
</reference>
<accession>A0ABN2E9J1</accession>
<feature type="transmembrane region" description="Helical" evidence="1">
    <location>
        <begin position="109"/>
        <end position="128"/>
    </location>
</feature>
<feature type="transmembrane region" description="Helical" evidence="1">
    <location>
        <begin position="177"/>
        <end position="199"/>
    </location>
</feature>
<keyword evidence="1" id="KW-0812">Transmembrane</keyword>
<evidence type="ECO:0000256" key="1">
    <source>
        <dbReference type="SAM" id="Phobius"/>
    </source>
</evidence>
<keyword evidence="1" id="KW-1133">Transmembrane helix</keyword>
<proteinExistence type="predicted"/>
<feature type="transmembrane region" description="Helical" evidence="1">
    <location>
        <begin position="135"/>
        <end position="157"/>
    </location>
</feature>
<evidence type="ECO:0000313" key="2">
    <source>
        <dbReference type="EMBL" id="GAA1600453.1"/>
    </source>
</evidence>
<keyword evidence="3" id="KW-1185">Reference proteome</keyword>
<protein>
    <submittedName>
        <fullName evidence="2">Uncharacterized protein</fullName>
    </submittedName>
</protein>
<dbReference type="Proteomes" id="UP001500190">
    <property type="component" value="Unassembled WGS sequence"/>
</dbReference>
<feature type="transmembrane region" description="Helical" evidence="1">
    <location>
        <begin position="43"/>
        <end position="63"/>
    </location>
</feature>
<organism evidence="2 3">
    <name type="scientific">Kribbella karoonensis</name>
    <dbReference type="NCBI Taxonomy" id="324851"/>
    <lineage>
        <taxon>Bacteria</taxon>
        <taxon>Bacillati</taxon>
        <taxon>Actinomycetota</taxon>
        <taxon>Actinomycetes</taxon>
        <taxon>Propionibacteriales</taxon>
        <taxon>Kribbellaceae</taxon>
        <taxon>Kribbella</taxon>
    </lineage>
</organism>
<evidence type="ECO:0000313" key="3">
    <source>
        <dbReference type="Proteomes" id="UP001500190"/>
    </source>
</evidence>
<gene>
    <name evidence="2" type="ORF">GCM10009742_55520</name>
</gene>
<dbReference type="EMBL" id="BAAAND010000008">
    <property type="protein sequence ID" value="GAA1600453.1"/>
    <property type="molecule type" value="Genomic_DNA"/>
</dbReference>
<comment type="caution">
    <text evidence="2">The sequence shown here is derived from an EMBL/GenBank/DDBJ whole genome shotgun (WGS) entry which is preliminary data.</text>
</comment>